<feature type="region of interest" description="Disordered" evidence="1">
    <location>
        <begin position="1"/>
        <end position="42"/>
    </location>
</feature>
<evidence type="ECO:0000256" key="1">
    <source>
        <dbReference type="SAM" id="MobiDB-lite"/>
    </source>
</evidence>
<dbReference type="SUPFAM" id="SSF52540">
    <property type="entry name" value="P-loop containing nucleoside triphosphate hydrolases"/>
    <property type="match status" value="1"/>
</dbReference>
<dbReference type="GO" id="GO:0005524">
    <property type="term" value="F:ATP binding"/>
    <property type="evidence" value="ECO:0007669"/>
    <property type="project" value="InterPro"/>
</dbReference>
<dbReference type="REBASE" id="615751">
    <property type="entry name" value="Rqi15477ORF31275P"/>
</dbReference>
<evidence type="ECO:0000313" key="4">
    <source>
        <dbReference type="Proteomes" id="UP000831484"/>
    </source>
</evidence>
<dbReference type="PANTHER" id="PTHR47396">
    <property type="entry name" value="TYPE I RESTRICTION ENZYME ECOKI R PROTEIN"/>
    <property type="match status" value="1"/>
</dbReference>
<keyword evidence="3" id="KW-0347">Helicase</keyword>
<dbReference type="InterPro" id="IPR027417">
    <property type="entry name" value="P-loop_NTPase"/>
</dbReference>
<keyword evidence="3" id="KW-0614">Plasmid</keyword>
<dbReference type="GO" id="GO:0003677">
    <property type="term" value="F:DNA binding"/>
    <property type="evidence" value="ECO:0007669"/>
    <property type="project" value="InterPro"/>
</dbReference>
<protein>
    <submittedName>
        <fullName evidence="3">DEAD/DEAH box helicase family protein</fullName>
    </submittedName>
</protein>
<dbReference type="InterPro" id="IPR006935">
    <property type="entry name" value="Helicase/UvrB_N"/>
</dbReference>
<proteinExistence type="predicted"/>
<evidence type="ECO:0000313" key="3">
    <source>
        <dbReference type="EMBL" id="UPU46693.1"/>
    </source>
</evidence>
<name>A0AB38RPD6_RHOSG</name>
<dbReference type="NCBIfam" id="NF046055">
    <property type="entry name" value="restr_BPTD_3080"/>
    <property type="match status" value="1"/>
</dbReference>
<dbReference type="GO" id="GO:0016787">
    <property type="term" value="F:hydrolase activity"/>
    <property type="evidence" value="ECO:0007669"/>
    <property type="project" value="InterPro"/>
</dbReference>
<dbReference type="GO" id="GO:0004386">
    <property type="term" value="F:helicase activity"/>
    <property type="evidence" value="ECO:0007669"/>
    <property type="project" value="UniProtKB-KW"/>
</dbReference>
<evidence type="ECO:0000259" key="2">
    <source>
        <dbReference type="Pfam" id="PF04851"/>
    </source>
</evidence>
<dbReference type="Pfam" id="PF04851">
    <property type="entry name" value="ResIII"/>
    <property type="match status" value="1"/>
</dbReference>
<reference evidence="4" key="1">
    <citation type="journal article" date="2022" name="Environ. Microbiol.">
        <title>Functional analysis, diversity, and distribution of carbendazim hydrolases MheI and CbmA, responsible for the initial step in carbendazim degradation.</title>
        <authorList>
            <person name="Zhang M."/>
            <person name="Bai X."/>
            <person name="Li Q."/>
            <person name="Zhang L."/>
            <person name="Zhu Q."/>
            <person name="Gao S."/>
            <person name="Ke Z."/>
            <person name="Jiang M."/>
            <person name="Hu J."/>
            <person name="Qiu J."/>
            <person name="Hong Q."/>
        </authorList>
    </citation>
    <scope>NUCLEOTIDE SEQUENCE [LARGE SCALE GENOMIC DNA]</scope>
    <source>
        <plasmid evidence="4">pdjl-6-4</plasmid>
    </source>
</reference>
<dbReference type="PANTHER" id="PTHR47396:SF1">
    <property type="entry name" value="ATP-DEPENDENT HELICASE IRC3-RELATED"/>
    <property type="match status" value="1"/>
</dbReference>
<dbReference type="GO" id="GO:0005829">
    <property type="term" value="C:cytosol"/>
    <property type="evidence" value="ECO:0007669"/>
    <property type="project" value="TreeGrafter"/>
</dbReference>
<feature type="domain" description="Helicase/UvrB N-terminal" evidence="2">
    <location>
        <begin position="160"/>
        <end position="329"/>
    </location>
</feature>
<dbReference type="InterPro" id="IPR050742">
    <property type="entry name" value="Helicase_Restrict-Modif_Enz"/>
</dbReference>
<dbReference type="Gene3D" id="3.40.50.300">
    <property type="entry name" value="P-loop containing nucleotide triphosphate hydrolases"/>
    <property type="match status" value="2"/>
</dbReference>
<sequence>MQPTMSGTIAQPILNNPYEIPSRHHELGQQGPTGTIVDGRRPSESFVPIAKAKKGSTPAAAMSVPAAEQQSLDLDITRERRETNDLINSLRREVGLWRMRGYPTVTPYTRKLLEHWSNPDKENRVLFAQREAAETAIYLAEVAGRAGNTDWRTRMDAINAEHNQDLPRIALKMATGAGKTVVMGMLIAWNTINKVHSPRDGRFSKRFLIVAPGVTIRDRLQVLQPSVPDNYYDERDLVPPDLQHALGQAEIKIINYHQLQLRLVNEAKGIAKNTRTLLNVGKSVDPFTETPEQMVSRVLRGFTGKGKLSEIVVFNDEAHHCYVDRATDEAAAEVKKLSTIEKTEVKEATEAARMWFRGLHSIAKKVGIKTVYDLSATPFYLTGSGWPEGFIFPWVASDFSLMDAIESGLVKVPRTPVNDDAASATVAYLNLWDNIDPKLPARNTDKAINPDTWMPPPVVQGALESLYADYEKAYALWEEQLRDLGEPPPVFIVVCSNTLVSKLVYQWVAGVISLADDEDGRDHYKSGNLPLFANGIGDRPHARPLSLLIDSKAIESGESFTSDFAQTAAAEIEAFKADYRIRYPGADADSITNEDLLREVLNTVGKRGKLGADVRCVVSVSMLTEGWDANNVTHILGIRAFRSQLLCEQVVGRGLRRRSYALNDQGMFDPEYANVYGIPFAFIPSDGTVVDTPPSPPAVEVYTKVERESMKIVFPHVQGYRIEQPDLPPTIDITTARNYLLSASNVPTWTETSGLVGESVVIEGRNMRGIREQTVAYKLAETLIARQLTADDNSRRPWLFGDISKLCRTWLRECVTIEAGRHIGEIMQTTERLVEASEYIYQALTEQDEEKRITWLRPVLREFRPIGSTDNVYFQTRKPVIDTERSPISHVVLDPARAGGVNQWEKTIAETLEDMAELVASYVKNDHLGFTIPYVHKGKAAEYHPDFLVKLVERDGDPHTRTLIVEVSGGQKPAGPTLAKAETARNTWIPAVNNHGGLGRWGYVEIRSMSGARHALTEAIRHLNNDLPIPADLSTPDQLTL</sequence>
<keyword evidence="4" id="KW-1185">Reference proteome</keyword>
<gene>
    <name evidence="3" type="ORF">M0639_31270</name>
</gene>
<keyword evidence="3" id="KW-0378">Hydrolase</keyword>
<dbReference type="AlphaFoldDB" id="A0AB38RPD6"/>
<dbReference type="EMBL" id="CP096567">
    <property type="protein sequence ID" value="UPU46693.1"/>
    <property type="molecule type" value="Genomic_DNA"/>
</dbReference>
<keyword evidence="3" id="KW-0067">ATP-binding</keyword>
<geneLocation type="plasmid" evidence="3 4">
    <name>pdjl-6-4</name>
</geneLocation>
<accession>A0AB38RPD6</accession>
<dbReference type="Proteomes" id="UP000831484">
    <property type="component" value="Plasmid pdjl-6-4"/>
</dbReference>
<organism evidence="3 4">
    <name type="scientific">Rhodococcus qingshengii JCM 15477</name>
    <dbReference type="NCBI Taxonomy" id="1303681"/>
    <lineage>
        <taxon>Bacteria</taxon>
        <taxon>Bacillati</taxon>
        <taxon>Actinomycetota</taxon>
        <taxon>Actinomycetes</taxon>
        <taxon>Mycobacteriales</taxon>
        <taxon>Nocardiaceae</taxon>
        <taxon>Rhodococcus</taxon>
        <taxon>Rhodococcus erythropolis group</taxon>
    </lineage>
</organism>
<keyword evidence="3" id="KW-0547">Nucleotide-binding</keyword>